<name>A0A0I9WDL4_9ENTE</name>
<dbReference type="Proteomes" id="UP001290582">
    <property type="component" value="Unassembled WGS sequence"/>
</dbReference>
<feature type="domain" description="CBS" evidence="3">
    <location>
        <begin position="81"/>
        <end position="137"/>
    </location>
</feature>
<dbReference type="EMBL" id="JARQBI010000026">
    <property type="protein sequence ID" value="MDT2797490.1"/>
    <property type="molecule type" value="Genomic_DNA"/>
</dbReference>
<dbReference type="SUPFAM" id="SSF54631">
    <property type="entry name" value="CBS-domain pair"/>
    <property type="match status" value="1"/>
</dbReference>
<comment type="caution">
    <text evidence="6">The sequence shown here is derived from an EMBL/GenBank/DDBJ whole genome shotgun (WGS) entry which is preliminary data.</text>
</comment>
<dbReference type="CDD" id="cd04584">
    <property type="entry name" value="CBS_pair_AcuB_like"/>
    <property type="match status" value="1"/>
</dbReference>
<keyword evidence="2" id="KW-0129">CBS domain</keyword>
<dbReference type="PROSITE" id="PS51371">
    <property type="entry name" value="CBS"/>
    <property type="match status" value="2"/>
</dbReference>
<evidence type="ECO:0000313" key="7">
    <source>
        <dbReference type="Proteomes" id="UP000588071"/>
    </source>
</evidence>
<dbReference type="EMBL" id="JAXOGL010000024">
    <property type="protein sequence ID" value="MDZ5598708.1"/>
    <property type="molecule type" value="Genomic_DNA"/>
</dbReference>
<evidence type="ECO:0000313" key="4">
    <source>
        <dbReference type="EMBL" id="MDT2797490.1"/>
    </source>
</evidence>
<accession>A0A0I9WDL4</accession>
<evidence type="ECO:0000313" key="6">
    <source>
        <dbReference type="EMBL" id="NME49967.1"/>
    </source>
</evidence>
<dbReference type="AlphaFoldDB" id="A0A0I9WDL4"/>
<evidence type="ECO:0000256" key="1">
    <source>
        <dbReference type="ARBA" id="ARBA00022737"/>
    </source>
</evidence>
<evidence type="ECO:0000313" key="5">
    <source>
        <dbReference type="EMBL" id="MDZ5598708.1"/>
    </source>
</evidence>
<dbReference type="Gene3D" id="3.10.580.10">
    <property type="entry name" value="CBS-domain"/>
    <property type="match status" value="1"/>
</dbReference>
<dbReference type="PANTHER" id="PTHR48108">
    <property type="entry name" value="CBS DOMAIN-CONTAINING PROTEIN CBSX2, CHLOROPLASTIC"/>
    <property type="match status" value="1"/>
</dbReference>
<dbReference type="Proteomes" id="UP000588071">
    <property type="component" value="Unassembled WGS sequence"/>
</dbReference>
<dbReference type="Proteomes" id="UP001255696">
    <property type="component" value="Unassembled WGS sequence"/>
</dbReference>
<dbReference type="EMBL" id="JABAFV010000010">
    <property type="protein sequence ID" value="NME49967.1"/>
    <property type="molecule type" value="Genomic_DNA"/>
</dbReference>
<feature type="domain" description="CBS" evidence="3">
    <location>
        <begin position="7"/>
        <end position="63"/>
    </location>
</feature>
<dbReference type="InterPro" id="IPR046342">
    <property type="entry name" value="CBS_dom_sf"/>
</dbReference>
<dbReference type="SMART" id="SM00116">
    <property type="entry name" value="CBS"/>
    <property type="match status" value="2"/>
</dbReference>
<sequence>MTVRDFMTEKLITVTPQTPIFDAIDLMKKHDIHRLPVMEDHKLVGLITQGVIQESMPSKATSLSVFELNYLINKTKVGDVMLTDVTTIEADALLEDAIKVMRTKSIGVLPVMEKNQLVGIITNNDIFDAFLKISGYENGGVRVTLKITKEHHGILAVIAKELADAQMNIETIVVNRLSKGIFVEIQLATKDVEKVKAVLTSDDYELVDVVLTNTIM</sequence>
<dbReference type="InterPro" id="IPR000644">
    <property type="entry name" value="CBS_dom"/>
</dbReference>
<protein>
    <submittedName>
        <fullName evidence="6">CBS domain-containing protein</fullName>
    </submittedName>
</protein>
<organism evidence="6 7">
    <name type="scientific">Enterococcus cecorum</name>
    <dbReference type="NCBI Taxonomy" id="44008"/>
    <lineage>
        <taxon>Bacteria</taxon>
        <taxon>Bacillati</taxon>
        <taxon>Bacillota</taxon>
        <taxon>Bacilli</taxon>
        <taxon>Lactobacillales</taxon>
        <taxon>Enterococcaceae</taxon>
        <taxon>Enterococcus</taxon>
    </lineage>
</organism>
<dbReference type="RefSeq" id="WP_047334097.1">
    <property type="nucleotide sequence ID" value="NZ_CP010059.1"/>
</dbReference>
<reference evidence="5" key="3">
    <citation type="submission" date="2023-12" db="EMBL/GenBank/DDBJ databases">
        <title>Molecular genomic analyses of Enterococcus cecorum from sepsis oubreaks in broilers.</title>
        <authorList>
            <person name="Rhoads D."/>
            <person name="Alrubaye A."/>
        </authorList>
    </citation>
    <scope>NUCLEOTIDE SEQUENCE</scope>
    <source>
        <strain evidence="5">1755</strain>
    </source>
</reference>
<dbReference type="Pfam" id="PF00571">
    <property type="entry name" value="CBS"/>
    <property type="match status" value="2"/>
</dbReference>
<dbReference type="InterPro" id="IPR051462">
    <property type="entry name" value="CBS_domain-containing"/>
</dbReference>
<keyword evidence="1" id="KW-0677">Repeat</keyword>
<gene>
    <name evidence="6" type="ORF">HF857_06930</name>
    <name evidence="4" type="ORF">P7H47_09605</name>
    <name evidence="5" type="ORF">U1294_10920</name>
</gene>
<reference evidence="6 7" key="1">
    <citation type="submission" date="2020-04" db="EMBL/GenBank/DDBJ databases">
        <authorList>
            <person name="Hitch T.C.A."/>
            <person name="Wylensek D."/>
            <person name="Clavel T."/>
        </authorList>
    </citation>
    <scope>NUCLEOTIDE SEQUENCE [LARGE SCALE GENOMIC DNA]</scope>
    <source>
        <strain evidence="6 7">WCA-380-WT-3C</strain>
    </source>
</reference>
<reference evidence="4" key="2">
    <citation type="submission" date="2023-03" db="EMBL/GenBank/DDBJ databases">
        <authorList>
            <person name="Shen W."/>
            <person name="Cai J."/>
        </authorList>
    </citation>
    <scope>NUCLEOTIDE SEQUENCE</scope>
    <source>
        <strain evidence="4">B245-2</strain>
    </source>
</reference>
<evidence type="ECO:0000256" key="2">
    <source>
        <dbReference type="PROSITE-ProRule" id="PRU00703"/>
    </source>
</evidence>
<dbReference type="PANTHER" id="PTHR48108:SF34">
    <property type="entry name" value="CBS DOMAIN-CONTAINING PROTEIN YHCV"/>
    <property type="match status" value="1"/>
</dbReference>
<proteinExistence type="predicted"/>
<evidence type="ECO:0000259" key="3">
    <source>
        <dbReference type="PROSITE" id="PS51371"/>
    </source>
</evidence>